<keyword evidence="1" id="KW-0677">Repeat</keyword>
<dbReference type="EMBL" id="JAACJK010000121">
    <property type="protein sequence ID" value="KAF5329157.1"/>
    <property type="molecule type" value="Genomic_DNA"/>
</dbReference>
<protein>
    <recommendedName>
        <fullName evidence="3">Nephrocystin 3-like N-terminal domain-containing protein</fullName>
    </recommendedName>
</protein>
<dbReference type="Gene3D" id="3.40.50.300">
    <property type="entry name" value="P-loop containing nucleotide triphosphate hydrolases"/>
    <property type="match status" value="1"/>
</dbReference>
<evidence type="ECO:0000313" key="4">
    <source>
        <dbReference type="EMBL" id="KAF5329157.1"/>
    </source>
</evidence>
<dbReference type="Proteomes" id="UP000541558">
    <property type="component" value="Unassembled WGS sequence"/>
</dbReference>
<dbReference type="InterPro" id="IPR027417">
    <property type="entry name" value="P-loop_NTPase"/>
</dbReference>
<feature type="region of interest" description="Disordered" evidence="2">
    <location>
        <begin position="396"/>
        <end position="459"/>
    </location>
</feature>
<dbReference type="Pfam" id="PF24883">
    <property type="entry name" value="NPHP3_N"/>
    <property type="match status" value="1"/>
</dbReference>
<comment type="caution">
    <text evidence="4">The sequence shown here is derived from an EMBL/GenBank/DDBJ whole genome shotgun (WGS) entry which is preliminary data.</text>
</comment>
<feature type="compositionally biased region" description="Polar residues" evidence="2">
    <location>
        <begin position="63"/>
        <end position="73"/>
    </location>
</feature>
<feature type="compositionally biased region" description="Pro residues" evidence="2">
    <location>
        <begin position="88"/>
        <end position="98"/>
    </location>
</feature>
<name>A0A8H5FA59_9AGAR</name>
<feature type="region of interest" description="Disordered" evidence="2">
    <location>
        <begin position="533"/>
        <end position="561"/>
    </location>
</feature>
<dbReference type="InterPro" id="IPR056884">
    <property type="entry name" value="NPHP3-like_N"/>
</dbReference>
<accession>A0A8H5FA59</accession>
<feature type="compositionally biased region" description="Polar residues" evidence="2">
    <location>
        <begin position="448"/>
        <end position="459"/>
    </location>
</feature>
<dbReference type="AlphaFoldDB" id="A0A8H5FA59"/>
<feature type="region of interest" description="Disordered" evidence="2">
    <location>
        <begin position="500"/>
        <end position="521"/>
    </location>
</feature>
<evidence type="ECO:0000313" key="5">
    <source>
        <dbReference type="Proteomes" id="UP000541558"/>
    </source>
</evidence>
<feature type="region of interest" description="Disordered" evidence="2">
    <location>
        <begin position="17"/>
        <end position="118"/>
    </location>
</feature>
<keyword evidence="5" id="KW-1185">Reference proteome</keyword>
<dbReference type="SUPFAM" id="SSF52540">
    <property type="entry name" value="P-loop containing nucleoside triphosphate hydrolases"/>
    <property type="match status" value="1"/>
</dbReference>
<evidence type="ECO:0000256" key="2">
    <source>
        <dbReference type="SAM" id="MobiDB-lite"/>
    </source>
</evidence>
<gene>
    <name evidence="4" type="ORF">D9611_013193</name>
</gene>
<dbReference type="PANTHER" id="PTHR10039">
    <property type="entry name" value="AMELOGENIN"/>
    <property type="match status" value="1"/>
</dbReference>
<feature type="domain" description="Nephrocystin 3-like N-terminal" evidence="3">
    <location>
        <begin position="198"/>
        <end position="370"/>
    </location>
</feature>
<organism evidence="4 5">
    <name type="scientific">Ephemerocybe angulata</name>
    <dbReference type="NCBI Taxonomy" id="980116"/>
    <lineage>
        <taxon>Eukaryota</taxon>
        <taxon>Fungi</taxon>
        <taxon>Dikarya</taxon>
        <taxon>Basidiomycota</taxon>
        <taxon>Agaricomycotina</taxon>
        <taxon>Agaricomycetes</taxon>
        <taxon>Agaricomycetidae</taxon>
        <taxon>Agaricales</taxon>
        <taxon>Agaricineae</taxon>
        <taxon>Psathyrellaceae</taxon>
        <taxon>Ephemerocybe</taxon>
    </lineage>
</organism>
<dbReference type="PANTHER" id="PTHR10039:SF14">
    <property type="entry name" value="NACHT DOMAIN-CONTAINING PROTEIN"/>
    <property type="match status" value="1"/>
</dbReference>
<reference evidence="4 5" key="1">
    <citation type="journal article" date="2020" name="ISME J.">
        <title>Uncovering the hidden diversity of litter-decomposition mechanisms in mushroom-forming fungi.</title>
        <authorList>
            <person name="Floudas D."/>
            <person name="Bentzer J."/>
            <person name="Ahren D."/>
            <person name="Johansson T."/>
            <person name="Persson P."/>
            <person name="Tunlid A."/>
        </authorList>
    </citation>
    <scope>NUCLEOTIDE SEQUENCE [LARGE SCALE GENOMIC DNA]</scope>
    <source>
        <strain evidence="4 5">CBS 175.51</strain>
    </source>
</reference>
<evidence type="ECO:0000256" key="1">
    <source>
        <dbReference type="ARBA" id="ARBA00022737"/>
    </source>
</evidence>
<dbReference type="OrthoDB" id="10313420at2759"/>
<feature type="compositionally biased region" description="Pro residues" evidence="2">
    <location>
        <begin position="37"/>
        <end position="50"/>
    </location>
</feature>
<evidence type="ECO:0000259" key="3">
    <source>
        <dbReference type="Pfam" id="PF24883"/>
    </source>
</evidence>
<proteinExistence type="predicted"/>
<sequence>MCSKESWSSYCCTCGADEPPAKGDYPPPIPMVTRQPTPTPAPERVPPPPHSKGQPPRELPLVSESSPRASSLNALGIVRDPPTDSPQATPPLDQPTPSPVADKPLESTSTIKPSTGAGLATGPAGPAFFSNANYVQLNGDLNYTEVHGKAVAANDSTVNAGWQVLVANTAENALCDSSNRRDLSKPDLSARDPIVKECITWIHTQDTTRILCITGTEGVGKTDIQQALADECEDLKIPSSSFFFSSSDPTRNSLSNVVPTLAYQLGHRNPALKRTIATVVHNDPLVFKKTVRQQLDALVVVPALLHLAQTGTVTPVEGKEAQVGEEFYPYAILLDCLDQCHGEARQHDLVLAIKHCILERETPFRVVITSKPDAAIRHYLLYGSSAHHIDLNARLAKPGSSSRTGSLPSEVATESPGPSVQSSPIRRWTHLSDGGSSSNMGDPRSIESLRSTSQALTESPWSHMSNVTFESVDELVTATPGSSRSSKLADWIRLSDTGLKAPAPVEGSDSPGPSSPKLVPGGLALSLNVGPTIVEEPESTPGEASMPMELSQRTPGPQGESMDGIMKAVLDAMQSSAVT</sequence>